<dbReference type="InterPro" id="IPR001810">
    <property type="entry name" value="F-box_dom"/>
</dbReference>
<keyword evidence="4" id="KW-1185">Reference proteome</keyword>
<proteinExistence type="predicted"/>
<dbReference type="PANTHER" id="PTHR23015">
    <property type="entry name" value="UNCHARACTERIZED C.ELEGANS PROTEIN"/>
    <property type="match status" value="1"/>
</dbReference>
<dbReference type="PANTHER" id="PTHR23015:SF4">
    <property type="entry name" value="DUF38 DOMAIN-CONTAINING PROTEIN-RELATED"/>
    <property type="match status" value="1"/>
</dbReference>
<sequence>MTPFFLEIPDVPMEIIMNNLDYIAIQSLRKTCWDLRNFINDKKPGICMKHIDISEMGDAVKLAISTRTLGLPENTFINLTYEKYEKNGCKISGGTSDGYKNKIVENLNFLDAALHDFKVALKTQKSIFERVTVAENTSFFEKFDEHMKSQKPFATESMEIHANSLEHARQIMQHSDPKYLKFIHIFAHEPININETVKLESLKNIQNFSHFSLTTIQLENLDVETIRAIKKNFLQFHEYDKYLFVLNGPIFNENLFIDAFGAVFTPPGETVKIRFFTVPGNKEKVLKVHNTHLYYRFQFIGECEVPEGYVVLD</sequence>
<dbReference type="AlphaFoldDB" id="E3MBM1"/>
<dbReference type="GeneID" id="9809024"/>
<accession>E3MBM1</accession>
<evidence type="ECO:0000259" key="1">
    <source>
        <dbReference type="Pfam" id="PF00646"/>
    </source>
</evidence>
<dbReference type="InterPro" id="IPR002900">
    <property type="entry name" value="DUF38/FTH_CAE_spp"/>
</dbReference>
<gene>
    <name evidence="3" type="ORF">CRE_16065</name>
</gene>
<dbReference type="Pfam" id="PF00646">
    <property type="entry name" value="F-box"/>
    <property type="match status" value="1"/>
</dbReference>
<evidence type="ECO:0000259" key="2">
    <source>
        <dbReference type="Pfam" id="PF01827"/>
    </source>
</evidence>
<evidence type="ECO:0008006" key="5">
    <source>
        <dbReference type="Google" id="ProtNLM"/>
    </source>
</evidence>
<dbReference type="EMBL" id="DS268433">
    <property type="protein sequence ID" value="EFO97762.1"/>
    <property type="molecule type" value="Genomic_DNA"/>
</dbReference>
<feature type="domain" description="DUF38" evidence="2">
    <location>
        <begin position="138"/>
        <end position="247"/>
    </location>
</feature>
<dbReference type="InterPro" id="IPR040161">
    <property type="entry name" value="FB224"/>
</dbReference>
<evidence type="ECO:0000313" key="3">
    <source>
        <dbReference type="EMBL" id="EFO97762.1"/>
    </source>
</evidence>
<dbReference type="Proteomes" id="UP000008281">
    <property type="component" value="Unassembled WGS sequence"/>
</dbReference>
<dbReference type="RefSeq" id="XP_003106460.2">
    <property type="nucleotide sequence ID" value="XM_003106412.2"/>
</dbReference>
<dbReference type="Pfam" id="PF01827">
    <property type="entry name" value="FTH"/>
    <property type="match status" value="1"/>
</dbReference>
<organism evidence="4">
    <name type="scientific">Caenorhabditis remanei</name>
    <name type="common">Caenorhabditis vulgaris</name>
    <dbReference type="NCBI Taxonomy" id="31234"/>
    <lineage>
        <taxon>Eukaryota</taxon>
        <taxon>Metazoa</taxon>
        <taxon>Ecdysozoa</taxon>
        <taxon>Nematoda</taxon>
        <taxon>Chromadorea</taxon>
        <taxon>Rhabditida</taxon>
        <taxon>Rhabditina</taxon>
        <taxon>Rhabditomorpha</taxon>
        <taxon>Rhabditoidea</taxon>
        <taxon>Rhabditidae</taxon>
        <taxon>Peloderinae</taxon>
        <taxon>Caenorhabditis</taxon>
    </lineage>
</organism>
<protein>
    <recommendedName>
        <fullName evidence="5">F-box domain-containing protein</fullName>
    </recommendedName>
</protein>
<name>E3MBM1_CAERE</name>
<dbReference type="GO" id="GO:0045087">
    <property type="term" value="P:innate immune response"/>
    <property type="evidence" value="ECO:0007669"/>
    <property type="project" value="TreeGrafter"/>
</dbReference>
<reference evidence="3" key="1">
    <citation type="submission" date="2007-07" db="EMBL/GenBank/DDBJ databases">
        <title>PCAP assembly of the Caenorhabditis remanei genome.</title>
        <authorList>
            <consortium name="The Caenorhabditis remanei Sequencing Consortium"/>
            <person name="Wilson R.K."/>
        </authorList>
    </citation>
    <scope>NUCLEOTIDE SEQUENCE [LARGE SCALE GENOMIC DNA]</scope>
    <source>
        <strain evidence="3">PB4641</strain>
    </source>
</reference>
<evidence type="ECO:0000313" key="4">
    <source>
        <dbReference type="Proteomes" id="UP000008281"/>
    </source>
</evidence>
<dbReference type="HOGENOM" id="CLU_030831_0_2_1"/>
<feature type="domain" description="F-box" evidence="1">
    <location>
        <begin position="5"/>
        <end position="44"/>
    </location>
</feature>
<dbReference type="InParanoid" id="E3MBM1"/>
<dbReference type="CTD" id="9809024"/>
<dbReference type="KEGG" id="crq:GCK72_020836"/>